<dbReference type="PANTHER" id="PTHR43201">
    <property type="entry name" value="ACYL-COA SYNTHETASE"/>
    <property type="match status" value="1"/>
</dbReference>
<organism evidence="6 7">
    <name type="scientific">Amycolatopsis endophytica</name>
    <dbReference type="NCBI Taxonomy" id="860233"/>
    <lineage>
        <taxon>Bacteria</taxon>
        <taxon>Bacillati</taxon>
        <taxon>Actinomycetota</taxon>
        <taxon>Actinomycetes</taxon>
        <taxon>Pseudonocardiales</taxon>
        <taxon>Pseudonocardiaceae</taxon>
        <taxon>Amycolatopsis</taxon>
    </lineage>
</organism>
<dbReference type="GO" id="GO:0031956">
    <property type="term" value="F:medium-chain fatty acid-CoA ligase activity"/>
    <property type="evidence" value="ECO:0007669"/>
    <property type="project" value="TreeGrafter"/>
</dbReference>
<dbReference type="PROSITE" id="PS00455">
    <property type="entry name" value="AMP_BINDING"/>
    <property type="match status" value="1"/>
</dbReference>
<dbReference type="InterPro" id="IPR042099">
    <property type="entry name" value="ANL_N_sf"/>
</dbReference>
<dbReference type="InterPro" id="IPR020845">
    <property type="entry name" value="AMP-binding_CS"/>
</dbReference>
<reference evidence="6 7" key="1">
    <citation type="submission" date="2020-07" db="EMBL/GenBank/DDBJ databases">
        <title>Sequencing the genomes of 1000 actinobacteria strains.</title>
        <authorList>
            <person name="Klenk H.-P."/>
        </authorList>
    </citation>
    <scope>NUCLEOTIDE SEQUENCE [LARGE SCALE GENOMIC DNA]</scope>
    <source>
        <strain evidence="6 7">DSM 104006</strain>
    </source>
</reference>
<evidence type="ECO:0000256" key="3">
    <source>
        <dbReference type="SAM" id="MobiDB-lite"/>
    </source>
</evidence>
<dbReference type="GO" id="GO:0006631">
    <property type="term" value="P:fatty acid metabolic process"/>
    <property type="evidence" value="ECO:0007669"/>
    <property type="project" value="TreeGrafter"/>
</dbReference>
<keyword evidence="2 6" id="KW-0436">Ligase</keyword>
<dbReference type="InterPro" id="IPR000873">
    <property type="entry name" value="AMP-dep_synth/lig_dom"/>
</dbReference>
<evidence type="ECO:0000256" key="1">
    <source>
        <dbReference type="ARBA" id="ARBA00006432"/>
    </source>
</evidence>
<dbReference type="FunFam" id="3.30.300.30:FF:000008">
    <property type="entry name" value="2,3-dihydroxybenzoate-AMP ligase"/>
    <property type="match status" value="1"/>
</dbReference>
<dbReference type="EMBL" id="JACCFK010000001">
    <property type="protein sequence ID" value="NYI89900.1"/>
    <property type="molecule type" value="Genomic_DNA"/>
</dbReference>
<proteinExistence type="inferred from homology"/>
<dbReference type="AlphaFoldDB" id="A0A853B4H4"/>
<dbReference type="SUPFAM" id="SSF56801">
    <property type="entry name" value="Acetyl-CoA synthetase-like"/>
    <property type="match status" value="1"/>
</dbReference>
<accession>A0A853B4H4</accession>
<name>A0A853B4H4_9PSEU</name>
<dbReference type="Proteomes" id="UP000549616">
    <property type="component" value="Unassembled WGS sequence"/>
</dbReference>
<feature type="domain" description="AMP-binding enzyme C-terminal" evidence="5">
    <location>
        <begin position="457"/>
        <end position="532"/>
    </location>
</feature>
<dbReference type="PANTHER" id="PTHR43201:SF5">
    <property type="entry name" value="MEDIUM-CHAIN ACYL-COA LIGASE ACSF2, MITOCHONDRIAL"/>
    <property type="match status" value="1"/>
</dbReference>
<dbReference type="InterPro" id="IPR025110">
    <property type="entry name" value="AMP-bd_C"/>
</dbReference>
<gene>
    <name evidence="6" type="ORF">HNR02_003223</name>
</gene>
<evidence type="ECO:0000259" key="4">
    <source>
        <dbReference type="Pfam" id="PF00501"/>
    </source>
</evidence>
<dbReference type="Gene3D" id="3.30.300.30">
    <property type="match status" value="1"/>
</dbReference>
<feature type="region of interest" description="Disordered" evidence="3">
    <location>
        <begin position="540"/>
        <end position="560"/>
    </location>
</feature>
<comment type="similarity">
    <text evidence="1">Belongs to the ATP-dependent AMP-binding enzyme family.</text>
</comment>
<dbReference type="InterPro" id="IPR045851">
    <property type="entry name" value="AMP-bd_C_sf"/>
</dbReference>
<evidence type="ECO:0000259" key="5">
    <source>
        <dbReference type="Pfam" id="PF13193"/>
    </source>
</evidence>
<protein>
    <submittedName>
        <fullName evidence="6">Acyl-CoA synthetase (AMP-forming)/AMP-acid ligase II</fullName>
    </submittedName>
</protein>
<keyword evidence="7" id="KW-1185">Reference proteome</keyword>
<evidence type="ECO:0000256" key="2">
    <source>
        <dbReference type="ARBA" id="ARBA00022598"/>
    </source>
</evidence>
<dbReference type="RefSeq" id="WP_179773980.1">
    <property type="nucleotide sequence ID" value="NZ_JACCFK010000001.1"/>
</dbReference>
<dbReference type="Pfam" id="PF13193">
    <property type="entry name" value="AMP-binding_C"/>
    <property type="match status" value="1"/>
</dbReference>
<dbReference type="Gene3D" id="3.40.50.12780">
    <property type="entry name" value="N-terminal domain of ligase-like"/>
    <property type="match status" value="1"/>
</dbReference>
<evidence type="ECO:0000313" key="6">
    <source>
        <dbReference type="EMBL" id="NYI89900.1"/>
    </source>
</evidence>
<dbReference type="Pfam" id="PF00501">
    <property type="entry name" value="AMP-binding"/>
    <property type="match status" value="1"/>
</dbReference>
<feature type="domain" description="AMP-dependent synthetase/ligase" evidence="4">
    <location>
        <begin position="33"/>
        <end position="406"/>
    </location>
</feature>
<comment type="caution">
    <text evidence="6">The sequence shown here is derived from an EMBL/GenBank/DDBJ whole genome shotgun (WGS) entry which is preliminary data.</text>
</comment>
<sequence length="560" mass="61553">MAITRADTLLTPELIEKYTAAGYWTDTTLADMFRRNARELPDKIAYVDDRSEITWGALWRISGEVASGLAHRGVRRGDVVAVQLPNRLEFVYVLAAVVRLGAVFCQFPPDYRARELEFILRFSEAHTLVVPDRFRAFDHVEMIDGIRSRLPELVNTVVVPTGESQAAFDKSTWATLDQIREDPDPADRAPDRPSGANDVMRIAFTSGTTGEPKAVMHTANTTLFTIQREIDERGVDGDSTILVLLPVGLNAGFFAIVETAIAGARAVLMEKFHPTATLDLVERYAVTTFLAAPTALIAILAEESLGDRDLSSLTVVQTGGSSTPGKVLQEANERLGCPVVDLYGMLESGLTSCTSQEESYEEWVGTVGRPYPWQHVRVLDADDADVPTGTEGEIVKTGPTIMVGYYRNPEKNAESWTADGWFRSGDRGYLDAAGRLTISGRSKDMIIHGGANIWPREIEEVLAKHPDVAEVAMVGVPDDYFGENVCACVIPRPGTGLTLEDVIAFMKNDVAKYKLPQHLELFEAFPLGPTGKVLKRELTEQVKTRRTASASATHQERSPR</sequence>
<evidence type="ECO:0000313" key="7">
    <source>
        <dbReference type="Proteomes" id="UP000549616"/>
    </source>
</evidence>